<reference evidence="2 3" key="1">
    <citation type="submission" date="2016-10" db="EMBL/GenBank/DDBJ databases">
        <authorList>
            <person name="Varghese N."/>
            <person name="Submissions S."/>
        </authorList>
    </citation>
    <scope>NUCLEOTIDE SEQUENCE [LARGE SCALE GENOMIC DNA]</scope>
    <source>
        <strain evidence="2 3">NLAE-zl-C196</strain>
    </source>
</reference>
<dbReference type="InterPro" id="IPR057596">
    <property type="entry name" value="RDRP_core"/>
</dbReference>
<evidence type="ECO:0000313" key="3">
    <source>
        <dbReference type="Proteomes" id="UP000182121"/>
    </source>
</evidence>
<organism evidence="2 3">
    <name type="scientific">Enterocloster clostridioformis</name>
    <dbReference type="NCBI Taxonomy" id="1531"/>
    <lineage>
        <taxon>Bacteria</taxon>
        <taxon>Bacillati</taxon>
        <taxon>Bacillota</taxon>
        <taxon>Clostridia</taxon>
        <taxon>Lachnospirales</taxon>
        <taxon>Lachnospiraceae</taxon>
        <taxon>Enterocloster</taxon>
    </lineage>
</organism>
<dbReference type="AlphaFoldDB" id="A0A1I0K5J2"/>
<evidence type="ECO:0000259" key="1">
    <source>
        <dbReference type="Pfam" id="PF05183"/>
    </source>
</evidence>
<dbReference type="RefSeq" id="WP_074664418.1">
    <property type="nucleotide sequence ID" value="NZ_FOJH01000089.1"/>
</dbReference>
<dbReference type="EMBL" id="FOIO01000093">
    <property type="protein sequence ID" value="SEU19021.1"/>
    <property type="molecule type" value="Genomic_DNA"/>
</dbReference>
<gene>
    <name evidence="2" type="ORF">SAMN05216521_10933</name>
</gene>
<name>A0A1I0K5J2_9FIRM</name>
<accession>A0A1I0K5J2</accession>
<feature type="domain" description="RDRP core" evidence="1">
    <location>
        <begin position="90"/>
        <end position="698"/>
    </location>
</feature>
<dbReference type="Proteomes" id="UP000182121">
    <property type="component" value="Unassembled WGS sequence"/>
</dbReference>
<protein>
    <submittedName>
        <fullName evidence="2">RNA dependent RNA polymerase</fullName>
    </submittedName>
</protein>
<sequence length="1075" mass="126420">MNVIRKPRRYMLFNLSVFDSWTDEEKVLYSAYKRARKDEMSTLKELYDEKLRSYVGIRKIERSAMFQKDGDIRLDKVICGFENEAVRLCDSFSKFEFDDKDQNKIPLVQEFIIMDCRSEILLNQIIDNGVEIGGVHYFVFSSSANQQKKQQICLIQSDFFKKNQDKLMCGLSLDIINQYVDGSGNHGCNTGKYLAYTSLIFSKSVELPAPINIDEVLVLPEFETLVTEEVNYLDMDTQVITKRTMPVPVNHMDGAGMFLPSVLPCSAQIRGGFLKGCIFPFDFRKFIIQKQQEGKIIDGMTVKDVWGNDVAIDYIRDNIKLVLNGSQLKMWKYYESWETYKAAFKRNQLSICINNTLHYPMTKNPVVGSAYQFYHTIPRENVTDEKIQRLCVKTIDIINDYKTNPDKVLEIMDINSEEDVELEPFYAAIKTYPDMIHDPYTKRRTKSKIDKIRRLAMGGKPLIEGFYNYICPDLYAACEHWFCGEENPTGLIPKNHVYNSFYNDREDNEVCCLRSPHLSDCEHGIRQLIKSEECKKWFHGMDTVISIHDLLLKTLQADVDGDETLITSDKAFLDLLDRNKLPLYYEMRKANPMDVTKDNIKKCLKCSFDNSQIGYISNALTKHLNGEDEPDLDFVMVLTAYNNFCIDNPKSQYMPVLNDRYQEMFEELKEEAPPYFFHYAKETKMKKCALYHEKSNINRISKYIMRNTRDNKDNIWKPDASDNVFNPQYFQISDYRVDRSTETYRELRSILLQLKQINDKKFNDKLKSLYQNEIKKNLLGYKSYYYYCNRKILEIVGKNYKITDKIGVRRKAAAYLLDIEYYQEENLNLNKDILWNCFGDILYENLCNNLQMEKSGNKVSIKKLAYQSRCERNRKIEEAVIKADKEVDEKYQVIITENEYEYICSLRCRKNCQRDRYLLFLLLVLYKRKLTYLDSLETQDSITEDNKKYFRIYRNARFGRVTRATLDKWLGDICIARKGMLRFKEKGLIDIIECVTGGYDKIYPKFVNKIEKDDRVAFYVNNWNPMIDYYSYTKEAVIKRCEICKKPFVVIANRKTCSDYCSRILNLRNKNGIAI</sequence>
<proteinExistence type="predicted"/>
<comment type="caution">
    <text evidence="2">The sequence shown here is derived from an EMBL/GenBank/DDBJ whole genome shotgun (WGS) entry which is preliminary data.</text>
</comment>
<dbReference type="Pfam" id="PF05183">
    <property type="entry name" value="RdRP"/>
    <property type="match status" value="1"/>
</dbReference>
<evidence type="ECO:0000313" key="2">
    <source>
        <dbReference type="EMBL" id="SEU19021.1"/>
    </source>
</evidence>